<dbReference type="FunFam" id="3.40.640.10:FF:000046">
    <property type="entry name" value="Cystathionine gamma-lyase"/>
    <property type="match status" value="1"/>
</dbReference>
<dbReference type="Gene3D" id="3.90.1150.10">
    <property type="entry name" value="Aspartate Aminotransferase, domain 1"/>
    <property type="match status" value="1"/>
</dbReference>
<dbReference type="RefSeq" id="WP_183415386.1">
    <property type="nucleotide sequence ID" value="NZ_JACHXA010000002.1"/>
</dbReference>
<organism evidence="5 6">
    <name type="scientific">Limibacillus halophilus</name>
    <dbReference type="NCBI Taxonomy" id="1579333"/>
    <lineage>
        <taxon>Bacteria</taxon>
        <taxon>Pseudomonadati</taxon>
        <taxon>Pseudomonadota</taxon>
        <taxon>Alphaproteobacteria</taxon>
        <taxon>Rhodospirillales</taxon>
        <taxon>Rhodovibrionaceae</taxon>
        <taxon>Limibacillus</taxon>
    </lineage>
</organism>
<dbReference type="SUPFAM" id="SSF53383">
    <property type="entry name" value="PLP-dependent transferases"/>
    <property type="match status" value="1"/>
</dbReference>
<dbReference type="InterPro" id="IPR054542">
    <property type="entry name" value="Cys_met_metab_PP"/>
</dbReference>
<dbReference type="InterPro" id="IPR015424">
    <property type="entry name" value="PyrdxlP-dep_Trfase"/>
</dbReference>
<dbReference type="InterPro" id="IPR000277">
    <property type="entry name" value="Cys/Met-Metab_PyrdxlP-dep_enz"/>
</dbReference>
<reference evidence="5 6" key="1">
    <citation type="submission" date="2020-08" db="EMBL/GenBank/DDBJ databases">
        <title>Genomic Encyclopedia of Type Strains, Phase III (KMG-III): the genomes of soil and plant-associated and newly described type strains.</title>
        <authorList>
            <person name="Whitman W."/>
        </authorList>
    </citation>
    <scope>NUCLEOTIDE SEQUENCE [LARGE SCALE GENOMIC DNA]</scope>
    <source>
        <strain evidence="5 6">CECT 8803</strain>
    </source>
</reference>
<feature type="modified residue" description="N6-(pyridoxal phosphate)lysine" evidence="3">
    <location>
        <position position="204"/>
    </location>
</feature>
<protein>
    <submittedName>
        <fullName evidence="5">Cystathionine gamma-synthase</fullName>
        <ecNumber evidence="5">2.5.1.48</ecNumber>
    </submittedName>
</protein>
<dbReference type="GO" id="GO:0005737">
    <property type="term" value="C:cytoplasm"/>
    <property type="evidence" value="ECO:0007669"/>
    <property type="project" value="TreeGrafter"/>
</dbReference>
<name>A0A839SS09_9PROT</name>
<dbReference type="PANTHER" id="PTHR11808:SF35">
    <property type="entry name" value="CYSTATHIONINE GAMMA-SYNTHASE (AFU_ORTHOLOGUE AFUA_7G01590)"/>
    <property type="match status" value="1"/>
</dbReference>
<gene>
    <name evidence="5" type="ORF">FHR98_000846</name>
</gene>
<dbReference type="AlphaFoldDB" id="A0A839SS09"/>
<keyword evidence="5" id="KW-0808">Transferase</keyword>
<dbReference type="GO" id="GO:0019346">
    <property type="term" value="P:transsulfuration"/>
    <property type="evidence" value="ECO:0007669"/>
    <property type="project" value="InterPro"/>
</dbReference>
<dbReference type="GO" id="GO:0016846">
    <property type="term" value="F:carbon-sulfur lyase activity"/>
    <property type="evidence" value="ECO:0007669"/>
    <property type="project" value="TreeGrafter"/>
</dbReference>
<evidence type="ECO:0000313" key="6">
    <source>
        <dbReference type="Proteomes" id="UP000581135"/>
    </source>
</evidence>
<dbReference type="EMBL" id="JACHXA010000002">
    <property type="protein sequence ID" value="MBB3064574.1"/>
    <property type="molecule type" value="Genomic_DNA"/>
</dbReference>
<dbReference type="GO" id="GO:0030170">
    <property type="term" value="F:pyridoxal phosphate binding"/>
    <property type="evidence" value="ECO:0007669"/>
    <property type="project" value="InterPro"/>
</dbReference>
<dbReference type="Pfam" id="PF01053">
    <property type="entry name" value="Cys_Met_Meta_PP"/>
    <property type="match status" value="1"/>
</dbReference>
<dbReference type="Proteomes" id="UP000581135">
    <property type="component" value="Unassembled WGS sequence"/>
</dbReference>
<keyword evidence="2 3" id="KW-0663">Pyridoxal phosphate</keyword>
<comment type="similarity">
    <text evidence="4">Belongs to the trans-sulfuration enzymes family.</text>
</comment>
<comment type="cofactor">
    <cofactor evidence="1 4">
        <name>pyridoxal 5'-phosphate</name>
        <dbReference type="ChEBI" id="CHEBI:597326"/>
    </cofactor>
</comment>
<dbReference type="Gene3D" id="3.40.640.10">
    <property type="entry name" value="Type I PLP-dependent aspartate aminotransferase-like (Major domain)"/>
    <property type="match status" value="1"/>
</dbReference>
<dbReference type="InterPro" id="IPR015422">
    <property type="entry name" value="PyrdxlP-dep_Trfase_small"/>
</dbReference>
<accession>A0A839SS09</accession>
<dbReference type="EC" id="2.5.1.48" evidence="5"/>
<evidence type="ECO:0000256" key="2">
    <source>
        <dbReference type="ARBA" id="ARBA00022898"/>
    </source>
</evidence>
<evidence type="ECO:0000256" key="4">
    <source>
        <dbReference type="RuleBase" id="RU362118"/>
    </source>
</evidence>
<evidence type="ECO:0000313" key="5">
    <source>
        <dbReference type="EMBL" id="MBB3064574.1"/>
    </source>
</evidence>
<comment type="caution">
    <text evidence="5">The sequence shown here is derived from an EMBL/GenBank/DDBJ whole genome shotgun (WGS) entry which is preliminary data.</text>
</comment>
<sequence length="380" mass="41441">MPGSKSYDTETLVVHALNSVDPATRSVVPAWQPSTTFVRDEAYEPLNNRVYGRDQGVTLQQAEAVLARLEEGADAMLFASGMGAATAVLQTLQRGDRLLVQRVMYWTLRDWLLDLGEQWGFEVDFFDAAGGLDALEAALRPGETKLVWLEVPANPTWDIVDIAGAARLAHEAGARLAVDSTIATPVLTRPLGLGADIVMHSATKYLGGHSDILAGLLVTAKKDDQWSRMRRLRLLGGSQLGSFDAWLLIRSLRTLFVRVRQSSANALAVARHFDGDPRLEDVLYPGLQRHPQHEIAKRQMDGGFGGMLSLRVRGGFEGAQRVAANCKLILRATSLGGVESLIEHRAAVEGPDSPIPQDLLRISIGIERVEDLISDLDQAL</sequence>
<dbReference type="PANTHER" id="PTHR11808">
    <property type="entry name" value="TRANS-SULFURATION ENZYME FAMILY MEMBER"/>
    <property type="match status" value="1"/>
</dbReference>
<evidence type="ECO:0000256" key="1">
    <source>
        <dbReference type="ARBA" id="ARBA00001933"/>
    </source>
</evidence>
<dbReference type="GO" id="GO:0003962">
    <property type="term" value="F:cystathionine gamma-synthase activity"/>
    <property type="evidence" value="ECO:0007669"/>
    <property type="project" value="UniProtKB-EC"/>
</dbReference>
<keyword evidence="6" id="KW-1185">Reference proteome</keyword>
<dbReference type="PIRSF" id="PIRSF001434">
    <property type="entry name" value="CGS"/>
    <property type="match status" value="1"/>
</dbReference>
<evidence type="ECO:0000256" key="3">
    <source>
        <dbReference type="PIRSR" id="PIRSR001434-2"/>
    </source>
</evidence>
<proteinExistence type="inferred from homology"/>
<dbReference type="PROSITE" id="PS00868">
    <property type="entry name" value="CYS_MET_METAB_PP"/>
    <property type="match status" value="1"/>
</dbReference>
<dbReference type="InterPro" id="IPR015421">
    <property type="entry name" value="PyrdxlP-dep_Trfase_major"/>
</dbReference>